<feature type="domain" description="DUF3298" evidence="2">
    <location>
        <begin position="262"/>
        <end position="303"/>
    </location>
</feature>
<dbReference type="Pfam" id="PF11738">
    <property type="entry name" value="DUF3298"/>
    <property type="match status" value="1"/>
</dbReference>
<evidence type="ECO:0000259" key="2">
    <source>
        <dbReference type="Pfam" id="PF11738"/>
    </source>
</evidence>
<evidence type="ECO:0000313" key="4">
    <source>
        <dbReference type="Proteomes" id="UP000646365"/>
    </source>
</evidence>
<evidence type="ECO:0000313" key="3">
    <source>
        <dbReference type="EMBL" id="GGF40143.1"/>
    </source>
</evidence>
<proteinExistence type="predicted"/>
<dbReference type="InterPro" id="IPR021729">
    <property type="entry name" value="DUF3298"/>
</dbReference>
<evidence type="ECO:0000256" key="1">
    <source>
        <dbReference type="SAM" id="SignalP"/>
    </source>
</evidence>
<protein>
    <recommendedName>
        <fullName evidence="2">DUF3298 domain-containing protein</fullName>
    </recommendedName>
</protein>
<name>A0A8J2YY98_9PROT</name>
<keyword evidence="4" id="KW-1185">Reference proteome</keyword>
<accession>A0A8J2YY98</accession>
<dbReference type="Gene3D" id="3.90.640.20">
    <property type="entry name" value="Heat-shock cognate protein, ATPase"/>
    <property type="match status" value="1"/>
</dbReference>
<gene>
    <name evidence="3" type="ORF">GCM10011611_53190</name>
</gene>
<reference evidence="3" key="1">
    <citation type="journal article" date="2014" name="Int. J. Syst. Evol. Microbiol.">
        <title>Complete genome sequence of Corynebacterium casei LMG S-19264T (=DSM 44701T), isolated from a smear-ripened cheese.</title>
        <authorList>
            <consortium name="US DOE Joint Genome Institute (JGI-PGF)"/>
            <person name="Walter F."/>
            <person name="Albersmeier A."/>
            <person name="Kalinowski J."/>
            <person name="Ruckert C."/>
        </authorList>
    </citation>
    <scope>NUCLEOTIDE SEQUENCE</scope>
    <source>
        <strain evidence="3">CGMCC 1.15725</strain>
    </source>
</reference>
<keyword evidence="1" id="KW-0732">Signal</keyword>
<dbReference type="AlphaFoldDB" id="A0A8J2YY98"/>
<feature type="signal peptide" evidence="1">
    <location>
        <begin position="1"/>
        <end position="23"/>
    </location>
</feature>
<reference evidence="3" key="2">
    <citation type="submission" date="2020-09" db="EMBL/GenBank/DDBJ databases">
        <authorList>
            <person name="Sun Q."/>
            <person name="Zhou Y."/>
        </authorList>
    </citation>
    <scope>NUCLEOTIDE SEQUENCE</scope>
    <source>
        <strain evidence="3">CGMCC 1.15725</strain>
    </source>
</reference>
<comment type="caution">
    <text evidence="3">The sequence shown here is derived from an EMBL/GenBank/DDBJ whole genome shotgun (WGS) entry which is preliminary data.</text>
</comment>
<organism evidence="3 4">
    <name type="scientific">Aliidongia dinghuensis</name>
    <dbReference type="NCBI Taxonomy" id="1867774"/>
    <lineage>
        <taxon>Bacteria</taxon>
        <taxon>Pseudomonadati</taxon>
        <taxon>Pseudomonadota</taxon>
        <taxon>Alphaproteobacteria</taxon>
        <taxon>Rhodospirillales</taxon>
        <taxon>Dongiaceae</taxon>
        <taxon>Aliidongia</taxon>
    </lineage>
</organism>
<feature type="chain" id="PRO_5035159214" description="DUF3298 domain-containing protein" evidence="1">
    <location>
        <begin position="24"/>
        <end position="322"/>
    </location>
</feature>
<dbReference type="InterPro" id="IPR037126">
    <property type="entry name" value="PdaC/RsiV-like_sf"/>
</dbReference>
<sequence length="322" mass="33854">MRIALPFAGALLAAVSFSAPVGAAAIDCTKAKGAHDTAICADPNLRQLNQDLAAAYDKLASAASAAGQAQVHRDEHDRRAYIEELCQPTDSACLAAAYHQGVSSATKFADQAAGGVLVPVERFRLQSAKDAKTSIVRAFPRLDQPNTPWTDQFEAAARQAAAALLPEDPDTAAIVDYRPTYLASDLAAVAFAVATYPRGAAHGLSQQVSFTYLPTAERGLRPADLFQSGTTWSGFLATRAFETLGNQATSGGWTLSISGPGELETIVADPANWLIHPDGLGLYFAPTSVGPYVAGEHEVLVPWADLKPYLSATPAFKVPGSD</sequence>
<dbReference type="RefSeq" id="WP_189051201.1">
    <property type="nucleotide sequence ID" value="NZ_BMJQ01000016.1"/>
</dbReference>
<dbReference type="EMBL" id="BMJQ01000016">
    <property type="protein sequence ID" value="GGF40143.1"/>
    <property type="molecule type" value="Genomic_DNA"/>
</dbReference>
<dbReference type="Proteomes" id="UP000646365">
    <property type="component" value="Unassembled WGS sequence"/>
</dbReference>